<dbReference type="EMBL" id="JAYWVC010000206">
    <property type="protein sequence ID" value="MED7827139.1"/>
    <property type="molecule type" value="Genomic_DNA"/>
</dbReference>
<dbReference type="SUPFAM" id="SSF46785">
    <property type="entry name" value="Winged helix' DNA-binding domain"/>
    <property type="match status" value="1"/>
</dbReference>
<feature type="region of interest" description="Disordered" evidence="7">
    <location>
        <begin position="258"/>
        <end position="283"/>
    </location>
</feature>
<feature type="domain" description="HTH deoR-type" evidence="8">
    <location>
        <begin position="6"/>
        <end position="61"/>
    </location>
</feature>
<evidence type="ECO:0000256" key="4">
    <source>
        <dbReference type="ARBA" id="ARBA00023125"/>
    </source>
</evidence>
<dbReference type="InterPro" id="IPR036390">
    <property type="entry name" value="WH_DNA-bd_sf"/>
</dbReference>
<dbReference type="PROSITE" id="PS00894">
    <property type="entry name" value="HTH_DEOR_1"/>
    <property type="match status" value="1"/>
</dbReference>
<gene>
    <name evidence="9" type="ORF">VXC91_35790</name>
</gene>
<evidence type="ECO:0000313" key="10">
    <source>
        <dbReference type="Proteomes" id="UP001333996"/>
    </source>
</evidence>
<dbReference type="PANTHER" id="PTHR30363">
    <property type="entry name" value="HTH-TYPE TRANSCRIPTIONAL REGULATOR SRLR-RELATED"/>
    <property type="match status" value="1"/>
</dbReference>
<dbReference type="PANTHER" id="PTHR30363:SF4">
    <property type="entry name" value="GLYCEROL-3-PHOSPHATE REGULON REPRESSOR"/>
    <property type="match status" value="1"/>
</dbReference>
<comment type="caution">
    <text evidence="9">The sequence shown here is derived from an EMBL/GenBank/DDBJ whole genome shotgun (WGS) entry which is preliminary data.</text>
</comment>
<evidence type="ECO:0000256" key="1">
    <source>
        <dbReference type="ARBA" id="ARBA00021390"/>
    </source>
</evidence>
<keyword evidence="10" id="KW-1185">Reference proteome</keyword>
<dbReference type="Pfam" id="PF00455">
    <property type="entry name" value="DeoRC"/>
    <property type="match status" value="1"/>
</dbReference>
<keyword evidence="4 9" id="KW-0238">DNA-binding</keyword>
<dbReference type="InterPro" id="IPR014036">
    <property type="entry name" value="DeoR-like_C"/>
</dbReference>
<organism evidence="9 10">
    <name type="scientific">Streptomyces chiangmaiensis</name>
    <dbReference type="NCBI Taxonomy" id="766497"/>
    <lineage>
        <taxon>Bacteria</taxon>
        <taxon>Bacillati</taxon>
        <taxon>Actinomycetota</taxon>
        <taxon>Actinomycetes</taxon>
        <taxon>Kitasatosporales</taxon>
        <taxon>Streptomycetaceae</taxon>
        <taxon>Streptomyces</taxon>
    </lineage>
</organism>
<evidence type="ECO:0000256" key="5">
    <source>
        <dbReference type="ARBA" id="ARBA00023163"/>
    </source>
</evidence>
<dbReference type="Pfam" id="PF08220">
    <property type="entry name" value="HTH_DeoR"/>
    <property type="match status" value="1"/>
</dbReference>
<evidence type="ECO:0000256" key="7">
    <source>
        <dbReference type="SAM" id="MobiDB-lite"/>
    </source>
</evidence>
<sequence length="283" mass="29537">MSVEIPAARLERLRELVSSNGVVSLREAQRALGVSVMTVRRDFTALEEKGLVRRTRGGVIAVGRVVADKPYTERSERELEAKAAIGRRAAALVDEGDTIFLSGGTTCLELARALSTRQNLTVITTSVPALTVLMANSGLTVIATGGRADNLNRDLSGPVAESTLTRFRTRKAFIGASGITADGVFNSNLGRGTADRLMVAGSAETFVLADHTKVGTAALALVAPLSEVGGMVTDRLPDQAYQSWLAESGVAIVVASDDAPSDAGPVGRADSVGSAMREKGQSL</sequence>
<dbReference type="PROSITE" id="PS51000">
    <property type="entry name" value="HTH_DEOR_2"/>
    <property type="match status" value="1"/>
</dbReference>
<dbReference type="InterPro" id="IPR050313">
    <property type="entry name" value="Carb_Metab_HTH_regulators"/>
</dbReference>
<keyword evidence="3" id="KW-0805">Transcription regulation</keyword>
<keyword evidence="5" id="KW-0804">Transcription</keyword>
<evidence type="ECO:0000256" key="2">
    <source>
        <dbReference type="ARBA" id="ARBA00022491"/>
    </source>
</evidence>
<accession>A0ABU7FVL3</accession>
<reference evidence="9" key="1">
    <citation type="submission" date="2024-01" db="EMBL/GenBank/DDBJ databases">
        <title>First draft genome sequence data of TA4-1, the type strain of Gram-positive actinobacterium Streptomyces chiangmaiensis.</title>
        <authorList>
            <person name="Yasawong M."/>
            <person name="Nantapong N."/>
        </authorList>
    </citation>
    <scope>NUCLEOTIDE SEQUENCE</scope>
    <source>
        <strain evidence="9">TA4-1</strain>
    </source>
</reference>
<dbReference type="SMART" id="SM01134">
    <property type="entry name" value="DeoRC"/>
    <property type="match status" value="1"/>
</dbReference>
<dbReference type="GO" id="GO:0003677">
    <property type="term" value="F:DNA binding"/>
    <property type="evidence" value="ECO:0007669"/>
    <property type="project" value="UniProtKB-KW"/>
</dbReference>
<dbReference type="InterPro" id="IPR037171">
    <property type="entry name" value="NagB/RpiA_transferase-like"/>
</dbReference>
<dbReference type="RefSeq" id="WP_329511524.1">
    <property type="nucleotide sequence ID" value="NZ_BAAAYZ010000147.1"/>
</dbReference>
<dbReference type="InterPro" id="IPR018356">
    <property type="entry name" value="Tscrpt_reg_HTH_DeoR_CS"/>
</dbReference>
<name>A0ABU7FVL3_9ACTN</name>
<dbReference type="SMART" id="SM00420">
    <property type="entry name" value="HTH_DEOR"/>
    <property type="match status" value="1"/>
</dbReference>
<evidence type="ECO:0000313" key="9">
    <source>
        <dbReference type="EMBL" id="MED7827139.1"/>
    </source>
</evidence>
<dbReference type="Gene3D" id="3.40.50.1360">
    <property type="match status" value="1"/>
</dbReference>
<protein>
    <recommendedName>
        <fullName evidence="1">Lactose phosphotransferase system repressor</fullName>
    </recommendedName>
</protein>
<dbReference type="PRINTS" id="PR00037">
    <property type="entry name" value="HTHLACR"/>
</dbReference>
<dbReference type="InterPro" id="IPR001034">
    <property type="entry name" value="DeoR_HTH"/>
</dbReference>
<evidence type="ECO:0000256" key="6">
    <source>
        <dbReference type="ARBA" id="ARBA00024937"/>
    </source>
</evidence>
<proteinExistence type="predicted"/>
<dbReference type="SUPFAM" id="SSF100950">
    <property type="entry name" value="NagB/RpiA/CoA transferase-like"/>
    <property type="match status" value="1"/>
</dbReference>
<evidence type="ECO:0000256" key="3">
    <source>
        <dbReference type="ARBA" id="ARBA00023015"/>
    </source>
</evidence>
<keyword evidence="2" id="KW-0678">Repressor</keyword>
<evidence type="ECO:0000259" key="8">
    <source>
        <dbReference type="PROSITE" id="PS51000"/>
    </source>
</evidence>
<dbReference type="Proteomes" id="UP001333996">
    <property type="component" value="Unassembled WGS sequence"/>
</dbReference>
<comment type="function">
    <text evidence="6">Repressor of the lactose catabolism operon. Galactose-6-phosphate is the inducer.</text>
</comment>